<dbReference type="Proteomes" id="UP000007463">
    <property type="component" value="Chromosome"/>
</dbReference>
<dbReference type="OrthoDB" id="9789123at2"/>
<keyword evidence="2" id="KW-0489">Methyltransferase</keyword>
<organism evidence="2 3">
    <name type="scientific">Fluviicola taffensis (strain DSM 16823 / NCIMB 13979 / RW262)</name>
    <dbReference type="NCBI Taxonomy" id="755732"/>
    <lineage>
        <taxon>Bacteria</taxon>
        <taxon>Pseudomonadati</taxon>
        <taxon>Bacteroidota</taxon>
        <taxon>Flavobacteriia</taxon>
        <taxon>Flavobacteriales</taxon>
        <taxon>Crocinitomicaceae</taxon>
        <taxon>Fluviicola</taxon>
    </lineage>
</organism>
<feature type="domain" description="Methyltransferase" evidence="1">
    <location>
        <begin position="47"/>
        <end position="139"/>
    </location>
</feature>
<proteinExistence type="predicted"/>
<dbReference type="PANTHER" id="PTHR43591">
    <property type="entry name" value="METHYLTRANSFERASE"/>
    <property type="match status" value="1"/>
</dbReference>
<dbReference type="AlphaFoldDB" id="F2IB32"/>
<dbReference type="Pfam" id="PF13649">
    <property type="entry name" value="Methyltransf_25"/>
    <property type="match status" value="1"/>
</dbReference>
<dbReference type="eggNOG" id="COG2226">
    <property type="taxonomic scope" value="Bacteria"/>
</dbReference>
<dbReference type="Gene3D" id="3.40.50.150">
    <property type="entry name" value="Vaccinia Virus protein VP39"/>
    <property type="match status" value="1"/>
</dbReference>
<reference evidence="3" key="2">
    <citation type="submission" date="2011-02" db="EMBL/GenBank/DDBJ databases">
        <title>The complete genome of Fluviicola taffensis DSM 16823.</title>
        <authorList>
            <consortium name="US DOE Joint Genome Institute (JGI-PGF)"/>
            <person name="Lucas S."/>
            <person name="Copeland A."/>
            <person name="Lapidus A."/>
            <person name="Bruce D."/>
            <person name="Goodwin L."/>
            <person name="Pitluck S."/>
            <person name="Kyrpides N."/>
            <person name="Mavromatis K."/>
            <person name="Ivanova N."/>
            <person name="Mikhailova N."/>
            <person name="Pagani I."/>
            <person name="Chertkov O."/>
            <person name="Detter J.C."/>
            <person name="Han C."/>
            <person name="Tapia R."/>
            <person name="Land M."/>
            <person name="Hauser L."/>
            <person name="Markowitz V."/>
            <person name="Cheng J.-F."/>
            <person name="Hugenholtz P."/>
            <person name="Woyke T."/>
            <person name="Wu D."/>
            <person name="Tindall B."/>
            <person name="Pomrenke H.G."/>
            <person name="Brambilla E."/>
            <person name="Klenk H.-P."/>
            <person name="Eisen J.A."/>
        </authorList>
    </citation>
    <scope>NUCLEOTIDE SEQUENCE [LARGE SCALE GENOMIC DNA]</scope>
    <source>
        <strain evidence="3">DSM 16823 / RW262 / RW262</strain>
    </source>
</reference>
<protein>
    <submittedName>
        <fullName evidence="2">Methyltransferase type 11</fullName>
    </submittedName>
</protein>
<evidence type="ECO:0000313" key="3">
    <source>
        <dbReference type="Proteomes" id="UP000007463"/>
    </source>
</evidence>
<dbReference type="CDD" id="cd02440">
    <property type="entry name" value="AdoMet_MTases"/>
    <property type="match status" value="1"/>
</dbReference>
<dbReference type="InterPro" id="IPR029063">
    <property type="entry name" value="SAM-dependent_MTases_sf"/>
</dbReference>
<dbReference type="GO" id="GO:0032259">
    <property type="term" value="P:methylation"/>
    <property type="evidence" value="ECO:0007669"/>
    <property type="project" value="UniProtKB-KW"/>
</dbReference>
<keyword evidence="2" id="KW-0808">Transferase</keyword>
<sequence>MNNDNNIQAVSLFNKLADSYQERFLSVEAYSESFEVLLSLLNQNSTVLDVACGPGNISKFLLNKRIDLQILGIDLAPNMIQWAKKNNPTAQFKVHNALQLELIPDTFDAIVIGFLFPYLSISQVKECISKARKLINTEGIIYISTMEDRYENSRFRSSSTGEQLLMHYYEASDLIEILEMNEFKVVFEKRQAYSINETESDTDLMLIAQKLS</sequence>
<gene>
    <name evidence="2" type="ordered locus">Fluta_0105</name>
</gene>
<dbReference type="RefSeq" id="WP_013684889.1">
    <property type="nucleotide sequence ID" value="NC_015321.1"/>
</dbReference>
<dbReference type="InterPro" id="IPR041698">
    <property type="entry name" value="Methyltransf_25"/>
</dbReference>
<evidence type="ECO:0000313" key="2">
    <source>
        <dbReference type="EMBL" id="AEA42115.1"/>
    </source>
</evidence>
<reference evidence="2 3" key="1">
    <citation type="journal article" date="2011" name="Stand. Genomic Sci.">
        <title>Complete genome sequence of the gliding freshwater bacterium Fluviicola taffensis type strain (RW262).</title>
        <authorList>
            <person name="Woyke T."/>
            <person name="Chertkov O."/>
            <person name="Lapidus A."/>
            <person name="Nolan M."/>
            <person name="Lucas S."/>
            <person name="Del Rio T.G."/>
            <person name="Tice H."/>
            <person name="Cheng J.F."/>
            <person name="Tapia R."/>
            <person name="Han C."/>
            <person name="Goodwin L."/>
            <person name="Pitluck S."/>
            <person name="Liolios K."/>
            <person name="Pagani I."/>
            <person name="Ivanova N."/>
            <person name="Huntemann M."/>
            <person name="Mavromatis K."/>
            <person name="Mikhailova N."/>
            <person name="Pati A."/>
            <person name="Chen A."/>
            <person name="Palaniappan K."/>
            <person name="Land M."/>
            <person name="Hauser L."/>
            <person name="Brambilla E.M."/>
            <person name="Rohde M."/>
            <person name="Mwirichia R."/>
            <person name="Sikorski J."/>
            <person name="Tindall B.J."/>
            <person name="Goker M."/>
            <person name="Bristow J."/>
            <person name="Eisen J.A."/>
            <person name="Markowitz V."/>
            <person name="Hugenholtz P."/>
            <person name="Klenk H.P."/>
            <person name="Kyrpides N.C."/>
        </authorList>
    </citation>
    <scope>NUCLEOTIDE SEQUENCE [LARGE SCALE GENOMIC DNA]</scope>
    <source>
        <strain evidence="3">DSM 16823 / RW262 / RW262</strain>
    </source>
</reference>
<dbReference type="GO" id="GO:0008168">
    <property type="term" value="F:methyltransferase activity"/>
    <property type="evidence" value="ECO:0007669"/>
    <property type="project" value="UniProtKB-KW"/>
</dbReference>
<dbReference type="EMBL" id="CP002542">
    <property type="protein sequence ID" value="AEA42115.1"/>
    <property type="molecule type" value="Genomic_DNA"/>
</dbReference>
<name>F2IB32_FLUTR</name>
<dbReference type="SUPFAM" id="SSF53335">
    <property type="entry name" value="S-adenosyl-L-methionine-dependent methyltransferases"/>
    <property type="match status" value="1"/>
</dbReference>
<evidence type="ECO:0000259" key="1">
    <source>
        <dbReference type="Pfam" id="PF13649"/>
    </source>
</evidence>
<keyword evidence="3" id="KW-1185">Reference proteome</keyword>
<dbReference type="STRING" id="755732.Fluta_0105"/>
<dbReference type="KEGG" id="fte:Fluta_0105"/>
<dbReference type="HOGENOM" id="CLU_060397_0_1_10"/>
<accession>F2IB32</accession>